<keyword evidence="2" id="KW-0472">Membrane</keyword>
<keyword evidence="2" id="KW-1133">Transmembrane helix</keyword>
<dbReference type="RefSeq" id="XP_044566148.1">
    <property type="nucleotide sequence ID" value="XM_044702573.1"/>
</dbReference>
<keyword evidence="2" id="KW-0812">Transmembrane</keyword>
<reference evidence="3 4" key="1">
    <citation type="journal article" date="2019" name="Sci. Rep.">
        <title>Nanopore sequencing improves the draft genome of the human pathogenic amoeba Naegleria fowleri.</title>
        <authorList>
            <person name="Liechti N."/>
            <person name="Schurch N."/>
            <person name="Bruggmann R."/>
            <person name="Wittwer M."/>
        </authorList>
    </citation>
    <scope>NUCLEOTIDE SEQUENCE [LARGE SCALE GENOMIC DNA]</scope>
    <source>
        <strain evidence="3 4">ATCC 30894</strain>
    </source>
</reference>
<accession>A0A6A5C7H9</accession>
<evidence type="ECO:0000313" key="4">
    <source>
        <dbReference type="Proteomes" id="UP000444721"/>
    </source>
</evidence>
<evidence type="ECO:0000256" key="1">
    <source>
        <dbReference type="SAM" id="MobiDB-lite"/>
    </source>
</evidence>
<dbReference type="OrthoDB" id="10254683at2759"/>
<organism evidence="3 4">
    <name type="scientific">Naegleria fowleri</name>
    <name type="common">Brain eating amoeba</name>
    <dbReference type="NCBI Taxonomy" id="5763"/>
    <lineage>
        <taxon>Eukaryota</taxon>
        <taxon>Discoba</taxon>
        <taxon>Heterolobosea</taxon>
        <taxon>Tetramitia</taxon>
        <taxon>Eutetramitia</taxon>
        <taxon>Vahlkampfiidae</taxon>
        <taxon>Naegleria</taxon>
    </lineage>
</organism>
<dbReference type="GeneID" id="68119307"/>
<feature type="transmembrane region" description="Helical" evidence="2">
    <location>
        <begin position="180"/>
        <end position="206"/>
    </location>
</feature>
<proteinExistence type="predicted"/>
<dbReference type="VEuPathDB" id="AmoebaDB:FDP41_012092"/>
<protein>
    <submittedName>
        <fullName evidence="3">Uncharacterized protein</fullName>
    </submittedName>
</protein>
<dbReference type="OMA" id="ENCIMER"/>
<keyword evidence="4" id="KW-1185">Reference proteome</keyword>
<feature type="region of interest" description="Disordered" evidence="1">
    <location>
        <begin position="229"/>
        <end position="253"/>
    </location>
</feature>
<sequence>MAKLITSKRRMMITFIVLIVSTVLSISCLGIGAYFAKLYWDFIRASQKSIEKPLLTELTTCNVTNNVENCIMERSITQNSQTYDVRYCHAIVKYSFHDETFTNVTLDTFPKFYKLNTTANWIELKKGDLNGMFDNELVYVNTEKQCYTNSEYPAWFVGFGKRDLFYYYKDISSFLTTSSIVAVATLLPASCLILFVILPLIGCLAWQYKKWRAIPRHLVGEQHFGHVEMSKDDEQSEDEEYDIRTKKKNKDYF</sequence>
<name>A0A6A5C7H9_NAEFO</name>
<dbReference type="VEuPathDB" id="AmoebaDB:NfTy_038080"/>
<evidence type="ECO:0000256" key="2">
    <source>
        <dbReference type="SAM" id="Phobius"/>
    </source>
</evidence>
<dbReference type="AlphaFoldDB" id="A0A6A5C7H9"/>
<evidence type="ECO:0000313" key="3">
    <source>
        <dbReference type="EMBL" id="KAF0981435.1"/>
    </source>
</evidence>
<feature type="transmembrane region" description="Helical" evidence="2">
    <location>
        <begin position="12"/>
        <end position="36"/>
    </location>
</feature>
<dbReference type="Proteomes" id="UP000444721">
    <property type="component" value="Unassembled WGS sequence"/>
</dbReference>
<dbReference type="VEuPathDB" id="AmoebaDB:NF0084080"/>
<comment type="caution">
    <text evidence="3">The sequence shown here is derived from an EMBL/GenBank/DDBJ whole genome shotgun (WGS) entry which is preliminary data.</text>
</comment>
<dbReference type="EMBL" id="VFQX01000013">
    <property type="protein sequence ID" value="KAF0981435.1"/>
    <property type="molecule type" value="Genomic_DNA"/>
</dbReference>
<gene>
    <name evidence="3" type="ORF">FDP41_012092</name>
</gene>
<dbReference type="PROSITE" id="PS51257">
    <property type="entry name" value="PROKAR_LIPOPROTEIN"/>
    <property type="match status" value="1"/>
</dbReference>